<dbReference type="Proteomes" id="UP001500893">
    <property type="component" value="Unassembled WGS sequence"/>
</dbReference>
<sequence length="61" mass="6581">MEEVVLRKELLFPSVADIEVLSVYVNIEIVRVDVQGTRVGAACPGRSLVDPGAQLLPEVSC</sequence>
<evidence type="ECO:0000313" key="2">
    <source>
        <dbReference type="Proteomes" id="UP001500893"/>
    </source>
</evidence>
<dbReference type="EMBL" id="BAAAVM010000078">
    <property type="protein sequence ID" value="GAA3154471.1"/>
    <property type="molecule type" value="Genomic_DNA"/>
</dbReference>
<dbReference type="RefSeq" id="WP_345055522.1">
    <property type="nucleotide sequence ID" value="NZ_BAAAVM010000078.1"/>
</dbReference>
<gene>
    <name evidence="1" type="ORF">GCM10010521_47830</name>
</gene>
<organism evidence="1 2">
    <name type="scientific">Streptomyces rameus</name>
    <dbReference type="NCBI Taxonomy" id="68261"/>
    <lineage>
        <taxon>Bacteria</taxon>
        <taxon>Bacillati</taxon>
        <taxon>Actinomycetota</taxon>
        <taxon>Actinomycetes</taxon>
        <taxon>Kitasatosporales</taxon>
        <taxon>Streptomycetaceae</taxon>
        <taxon>Streptomyces</taxon>
    </lineage>
</organism>
<evidence type="ECO:0000313" key="1">
    <source>
        <dbReference type="EMBL" id="GAA3154471.1"/>
    </source>
</evidence>
<name>A0ABP6NNT6_9ACTN</name>
<protein>
    <submittedName>
        <fullName evidence="1">Uncharacterized protein</fullName>
    </submittedName>
</protein>
<keyword evidence="2" id="KW-1185">Reference proteome</keyword>
<comment type="caution">
    <text evidence="1">The sequence shown here is derived from an EMBL/GenBank/DDBJ whole genome shotgun (WGS) entry which is preliminary data.</text>
</comment>
<reference evidence="2" key="1">
    <citation type="journal article" date="2019" name="Int. J. Syst. Evol. Microbiol.">
        <title>The Global Catalogue of Microorganisms (GCM) 10K type strain sequencing project: providing services to taxonomists for standard genome sequencing and annotation.</title>
        <authorList>
            <consortium name="The Broad Institute Genomics Platform"/>
            <consortium name="The Broad Institute Genome Sequencing Center for Infectious Disease"/>
            <person name="Wu L."/>
            <person name="Ma J."/>
        </authorList>
    </citation>
    <scope>NUCLEOTIDE SEQUENCE [LARGE SCALE GENOMIC DNA]</scope>
    <source>
        <strain evidence="2">JCM 11574</strain>
    </source>
</reference>
<accession>A0ABP6NNT6</accession>
<proteinExistence type="predicted"/>